<dbReference type="PANTHER" id="PTHR38564:SF2">
    <property type="entry name" value="WU:FC46H12 PRECURSOR"/>
    <property type="match status" value="1"/>
</dbReference>
<accession>A0A7R8ZYG0</accession>
<proteinExistence type="predicted"/>
<keyword evidence="1" id="KW-1133">Transmembrane helix</keyword>
<reference evidence="2" key="1">
    <citation type="submission" date="2020-11" db="EMBL/GenBank/DDBJ databases">
        <authorList>
            <person name="Tran Van P."/>
        </authorList>
    </citation>
    <scope>NUCLEOTIDE SEQUENCE</scope>
</reference>
<gene>
    <name evidence="2" type="ORF">DSTB1V02_LOCUS1062</name>
</gene>
<dbReference type="EMBL" id="LR899608">
    <property type="protein sequence ID" value="CAD7241060.1"/>
    <property type="molecule type" value="Genomic_DNA"/>
</dbReference>
<dbReference type="PANTHER" id="PTHR38564">
    <property type="entry name" value="SI:CH73-250A16.5-RELATED"/>
    <property type="match status" value="1"/>
</dbReference>
<evidence type="ECO:0000313" key="2">
    <source>
        <dbReference type="EMBL" id="CAD7241060.1"/>
    </source>
</evidence>
<keyword evidence="1" id="KW-0472">Membrane</keyword>
<dbReference type="Proteomes" id="UP000677054">
    <property type="component" value="Unassembled WGS sequence"/>
</dbReference>
<name>A0A7R8ZYG0_9CRUS</name>
<dbReference type="EMBL" id="CAJPEV010000091">
    <property type="protein sequence ID" value="CAG0880413.1"/>
    <property type="molecule type" value="Genomic_DNA"/>
</dbReference>
<keyword evidence="1" id="KW-0812">Transmembrane</keyword>
<evidence type="ECO:0000313" key="3">
    <source>
        <dbReference type="Proteomes" id="UP000677054"/>
    </source>
</evidence>
<feature type="transmembrane region" description="Helical" evidence="1">
    <location>
        <begin position="44"/>
        <end position="72"/>
    </location>
</feature>
<dbReference type="AlphaFoldDB" id="A0A7R8ZYG0"/>
<organism evidence="2">
    <name type="scientific">Darwinula stevensoni</name>
    <dbReference type="NCBI Taxonomy" id="69355"/>
    <lineage>
        <taxon>Eukaryota</taxon>
        <taxon>Metazoa</taxon>
        <taxon>Ecdysozoa</taxon>
        <taxon>Arthropoda</taxon>
        <taxon>Crustacea</taxon>
        <taxon>Oligostraca</taxon>
        <taxon>Ostracoda</taxon>
        <taxon>Podocopa</taxon>
        <taxon>Podocopida</taxon>
        <taxon>Darwinulocopina</taxon>
        <taxon>Darwinuloidea</taxon>
        <taxon>Darwinulidae</taxon>
        <taxon>Darwinula</taxon>
    </lineage>
</organism>
<protein>
    <submittedName>
        <fullName evidence="2">Uncharacterized protein</fullName>
    </submittedName>
</protein>
<keyword evidence="3" id="KW-1185">Reference proteome</keyword>
<dbReference type="OrthoDB" id="5946254at2759"/>
<evidence type="ECO:0000256" key="1">
    <source>
        <dbReference type="SAM" id="Phobius"/>
    </source>
</evidence>
<sequence length="211" mass="23379">MKNGEIREGSSIGSTASPEQDLVERSKLLGEGQTSTGCSWDKCLICMGIFGGAVGFLFLVLVTAILVAMFTLPFPRHASCSVNITFPQRCSGVRDALIHQMHMWSGMNNCESGGQKCLYEVTSVKGNIVSGTHTTPKFRFMDYITFKFGHEEGQCIVEAFSTSAFWFAWLDFGTNYCNIHNLVEGMDISNYTEQTDNTICTQYSTANCDKY</sequence>